<dbReference type="Proteomes" id="UP001283361">
    <property type="component" value="Unassembled WGS sequence"/>
</dbReference>
<evidence type="ECO:0000313" key="1">
    <source>
        <dbReference type="EMBL" id="KAK3779304.1"/>
    </source>
</evidence>
<organism evidence="1 2">
    <name type="scientific">Elysia crispata</name>
    <name type="common">lettuce slug</name>
    <dbReference type="NCBI Taxonomy" id="231223"/>
    <lineage>
        <taxon>Eukaryota</taxon>
        <taxon>Metazoa</taxon>
        <taxon>Spiralia</taxon>
        <taxon>Lophotrochozoa</taxon>
        <taxon>Mollusca</taxon>
        <taxon>Gastropoda</taxon>
        <taxon>Heterobranchia</taxon>
        <taxon>Euthyneura</taxon>
        <taxon>Panpulmonata</taxon>
        <taxon>Sacoglossa</taxon>
        <taxon>Placobranchoidea</taxon>
        <taxon>Plakobranchidae</taxon>
        <taxon>Elysia</taxon>
    </lineage>
</organism>
<protein>
    <submittedName>
        <fullName evidence="1">Uncharacterized protein</fullName>
    </submittedName>
</protein>
<keyword evidence="2" id="KW-1185">Reference proteome</keyword>
<reference evidence="1" key="1">
    <citation type="journal article" date="2023" name="G3 (Bethesda)">
        <title>A reference genome for the long-term kleptoplast-retaining sea slug Elysia crispata morphotype clarki.</title>
        <authorList>
            <person name="Eastman K.E."/>
            <person name="Pendleton A.L."/>
            <person name="Shaikh M.A."/>
            <person name="Suttiyut T."/>
            <person name="Ogas R."/>
            <person name="Tomko P."/>
            <person name="Gavelis G."/>
            <person name="Widhalm J.R."/>
            <person name="Wisecaver J.H."/>
        </authorList>
    </citation>
    <scope>NUCLEOTIDE SEQUENCE</scope>
    <source>
        <strain evidence="1">ECLA1</strain>
    </source>
</reference>
<accession>A0AAE1A0U2</accession>
<dbReference type="EMBL" id="JAWDGP010002851">
    <property type="protein sequence ID" value="KAK3779304.1"/>
    <property type="molecule type" value="Genomic_DNA"/>
</dbReference>
<name>A0AAE1A0U2_9GAST</name>
<evidence type="ECO:0000313" key="2">
    <source>
        <dbReference type="Proteomes" id="UP001283361"/>
    </source>
</evidence>
<proteinExistence type="predicted"/>
<gene>
    <name evidence="1" type="ORF">RRG08_011780</name>
</gene>
<sequence length="112" mass="12593">MYSESRIQVLQHSTCHELKSYTKRRNPGSNMSCSDSSRKSFHKHVFLCSDKSDIGSACVVELTPPDCEESLLSKYMHEAVPMGLPASATSKHWQHQHKGLGVVYSNEQKNLV</sequence>
<comment type="caution">
    <text evidence="1">The sequence shown here is derived from an EMBL/GenBank/DDBJ whole genome shotgun (WGS) entry which is preliminary data.</text>
</comment>
<dbReference type="AlphaFoldDB" id="A0AAE1A0U2"/>